<organism evidence="1 2">
    <name type="scientific">Coniochaeta ligniaria NRRL 30616</name>
    <dbReference type="NCBI Taxonomy" id="1408157"/>
    <lineage>
        <taxon>Eukaryota</taxon>
        <taxon>Fungi</taxon>
        <taxon>Dikarya</taxon>
        <taxon>Ascomycota</taxon>
        <taxon>Pezizomycotina</taxon>
        <taxon>Sordariomycetes</taxon>
        <taxon>Sordariomycetidae</taxon>
        <taxon>Coniochaetales</taxon>
        <taxon>Coniochaetaceae</taxon>
        <taxon>Coniochaeta</taxon>
    </lineage>
</organism>
<dbReference type="OrthoDB" id="5287717at2759"/>
<gene>
    <name evidence="1" type="ORF">CONLIGDRAFT_706312</name>
</gene>
<proteinExistence type="predicted"/>
<evidence type="ECO:0000313" key="1">
    <source>
        <dbReference type="EMBL" id="OIW26214.1"/>
    </source>
</evidence>
<evidence type="ECO:0000313" key="2">
    <source>
        <dbReference type="Proteomes" id="UP000182658"/>
    </source>
</evidence>
<dbReference type="InParanoid" id="A0A1J7IFH9"/>
<dbReference type="AlphaFoldDB" id="A0A1J7IFH9"/>
<accession>A0A1J7IFH9</accession>
<keyword evidence="2" id="KW-1185">Reference proteome</keyword>
<sequence length="612" mass="68161">MPRPCSMNGTRCLETLCTNMSKLRTDSPPALQIRHVLILAYSPFQTIDETTKLSHAHSGHHRLRRFWFWAGIVELNLSLYSMAGVEAAMLMYPAWDVGNAMTLMMHADATWSGPGGWIRTVKRLIRMRMRPGEYTWPSKPWFDLAVPSLTIFVAWLLSGLSFEMTSGFVRRLPATGTSPNVAGFSYANFNERYQDDAVNGAGVTWRYALDARVPGKGIMYTPPDDEGVPRIFLTAQAENPIHGNSLGLALQYNCSTAKDLSEFTLVKYENSSNKTLFGTRMQPLDQNTVVQIVNESYVANMYAVAEYASRHWPNASASSRIMDEYLSDYWIKATDCYFNQVENNTGDYPGLDDEDVFEMVLWQYFYDAGYADPRPTYNATIDNNITELYEAHAYEQWNEFGNSDNMTEPMTAVGVRCTSSANVGTADIDGDNNLVSALFTSAGKPGPLYASYDTEGIDAGTGTFLQLSYLQATDLRHSLLRAYAAYAVQLMFNGGQGFTNLDGSQTTFANPNVTEFLPGTVLTNAVPLLCALYGFRRRWSATLDGYSLFRFGADISEAGKNRILAFSNTREAEECDALHRLPGFVGDKRPQAWIGHVALVDGVPAVKSKRYD</sequence>
<reference evidence="1 2" key="1">
    <citation type="submission" date="2016-10" db="EMBL/GenBank/DDBJ databases">
        <title>Draft genome sequence of Coniochaeta ligniaria NRRL30616, a lignocellulolytic fungus for bioabatement of inhibitors in plant biomass hydrolysates.</title>
        <authorList>
            <consortium name="DOE Joint Genome Institute"/>
            <person name="Jimenez D.J."/>
            <person name="Hector R.E."/>
            <person name="Riley R."/>
            <person name="Sun H."/>
            <person name="Grigoriev I.V."/>
            <person name="Van Elsas J.D."/>
            <person name="Nichols N.N."/>
        </authorList>
    </citation>
    <scope>NUCLEOTIDE SEQUENCE [LARGE SCALE GENOMIC DNA]</scope>
    <source>
        <strain evidence="1 2">NRRL 30616</strain>
    </source>
</reference>
<protein>
    <submittedName>
        <fullName evidence="1">Uncharacterized protein</fullName>
    </submittedName>
</protein>
<dbReference type="EMBL" id="KV875100">
    <property type="protein sequence ID" value="OIW26214.1"/>
    <property type="molecule type" value="Genomic_DNA"/>
</dbReference>
<name>A0A1J7IFH9_9PEZI</name>
<dbReference type="Proteomes" id="UP000182658">
    <property type="component" value="Unassembled WGS sequence"/>
</dbReference>